<comment type="caution">
    <text evidence="2">The sequence shown here is derived from an EMBL/GenBank/DDBJ whole genome shotgun (WGS) entry which is preliminary data.</text>
</comment>
<proteinExistence type="predicted"/>
<keyword evidence="1" id="KW-1133">Transmembrane helix</keyword>
<organism evidence="2">
    <name type="scientific">marine sediment metagenome</name>
    <dbReference type="NCBI Taxonomy" id="412755"/>
    <lineage>
        <taxon>unclassified sequences</taxon>
        <taxon>metagenomes</taxon>
        <taxon>ecological metagenomes</taxon>
    </lineage>
</organism>
<name>X1LTS2_9ZZZZ</name>
<accession>X1LTS2</accession>
<reference evidence="2" key="1">
    <citation type="journal article" date="2014" name="Front. Microbiol.">
        <title>High frequency of phylogenetically diverse reductive dehalogenase-homologous genes in deep subseafloor sedimentary metagenomes.</title>
        <authorList>
            <person name="Kawai M."/>
            <person name="Futagami T."/>
            <person name="Toyoda A."/>
            <person name="Takaki Y."/>
            <person name="Nishi S."/>
            <person name="Hori S."/>
            <person name="Arai W."/>
            <person name="Tsubouchi T."/>
            <person name="Morono Y."/>
            <person name="Uchiyama I."/>
            <person name="Ito T."/>
            <person name="Fujiyama A."/>
            <person name="Inagaki F."/>
            <person name="Takami H."/>
        </authorList>
    </citation>
    <scope>NUCLEOTIDE SEQUENCE</scope>
    <source>
        <strain evidence="2">Expedition CK06-06</strain>
    </source>
</reference>
<feature type="transmembrane region" description="Helical" evidence="1">
    <location>
        <begin position="20"/>
        <end position="42"/>
    </location>
</feature>
<keyword evidence="1" id="KW-0472">Membrane</keyword>
<dbReference type="InterPro" id="IPR043149">
    <property type="entry name" value="TagF_N"/>
</dbReference>
<dbReference type="Gene3D" id="3.40.50.11820">
    <property type="match status" value="1"/>
</dbReference>
<dbReference type="AlphaFoldDB" id="X1LTS2"/>
<evidence type="ECO:0000256" key="1">
    <source>
        <dbReference type="SAM" id="Phobius"/>
    </source>
</evidence>
<dbReference type="EMBL" id="BARV01021337">
    <property type="protein sequence ID" value="GAI22473.1"/>
    <property type="molecule type" value="Genomic_DNA"/>
</dbReference>
<evidence type="ECO:0000313" key="2">
    <source>
        <dbReference type="EMBL" id="GAI22473.1"/>
    </source>
</evidence>
<gene>
    <name evidence="2" type="ORF">S06H3_35374</name>
</gene>
<protein>
    <submittedName>
        <fullName evidence="2">Uncharacterized protein</fullName>
    </submittedName>
</protein>
<keyword evidence="1" id="KW-0812">Transmembrane</keyword>
<sequence length="95" mass="11477">MTNPDIIKFKNMLVRFLREFPLFFLPFAVSQLALWIVVSRFIREKKFTDKKVVAFTSVHYNGNSKAVFEYMKDLDNYECYWIARNRKSIRDVKEN</sequence>